<feature type="region of interest" description="Disordered" evidence="6">
    <location>
        <begin position="126"/>
        <end position="145"/>
    </location>
</feature>
<gene>
    <name evidence="9" type="ORF">EOD39_3478</name>
</gene>
<evidence type="ECO:0000313" key="10">
    <source>
        <dbReference type="Proteomes" id="UP000289886"/>
    </source>
</evidence>
<evidence type="ECO:0000259" key="8">
    <source>
        <dbReference type="PROSITE" id="PS51225"/>
    </source>
</evidence>
<feature type="region of interest" description="Disordered" evidence="6">
    <location>
        <begin position="1"/>
        <end position="103"/>
    </location>
</feature>
<evidence type="ECO:0000256" key="2">
    <source>
        <dbReference type="ARBA" id="ARBA00022692"/>
    </source>
</evidence>
<feature type="compositionally biased region" description="Acidic residues" evidence="6">
    <location>
        <begin position="61"/>
        <end position="96"/>
    </location>
</feature>
<feature type="transmembrane region" description="Helical" evidence="7">
    <location>
        <begin position="657"/>
        <end position="680"/>
    </location>
</feature>
<protein>
    <submittedName>
        <fullName evidence="9">Nephrocystin-1</fullName>
    </submittedName>
</protein>
<dbReference type="Proteomes" id="UP000289886">
    <property type="component" value="Unassembled WGS sequence"/>
</dbReference>
<proteinExistence type="predicted"/>
<dbReference type="PRINTS" id="PR01884">
    <property type="entry name" value="MALPROTEIN"/>
</dbReference>
<keyword evidence="10" id="KW-1185">Reference proteome</keyword>
<dbReference type="GO" id="GO:0016020">
    <property type="term" value="C:membrane"/>
    <property type="evidence" value="ECO:0007669"/>
    <property type="project" value="UniProtKB-SubCell"/>
</dbReference>
<feature type="transmembrane region" description="Helical" evidence="7">
    <location>
        <begin position="559"/>
        <end position="581"/>
    </location>
</feature>
<dbReference type="EMBL" id="SCEB01214219">
    <property type="protein sequence ID" value="RXM36533.1"/>
    <property type="molecule type" value="Genomic_DNA"/>
</dbReference>
<keyword evidence="3 7" id="KW-1133">Transmembrane helix</keyword>
<comment type="subcellular location">
    <subcellularLocation>
        <location evidence="1">Membrane</location>
        <topology evidence="1">Multi-pass membrane protein</topology>
    </subcellularLocation>
</comment>
<dbReference type="InterPro" id="IPR039687">
    <property type="entry name" value="NPHP1"/>
</dbReference>
<evidence type="ECO:0000256" key="5">
    <source>
        <dbReference type="PROSITE-ProRule" id="PRU00581"/>
    </source>
</evidence>
<comment type="caution">
    <text evidence="9">The sequence shown here is derived from an EMBL/GenBank/DDBJ whole genome shotgun (WGS) entry which is preliminary data.</text>
</comment>
<reference evidence="9 10" key="1">
    <citation type="submission" date="2019-01" db="EMBL/GenBank/DDBJ databases">
        <title>Draft Genome and Complete Hox-Cluster Characterization of the Sterlet Sturgeon (Acipenser ruthenus).</title>
        <authorList>
            <person name="Wei Q."/>
        </authorList>
    </citation>
    <scope>NUCLEOTIDE SEQUENCE [LARGE SCALE GENOMIC DNA]</scope>
    <source>
        <strain evidence="9">WHYD16114868_AA</strain>
        <tissue evidence="9">Blood</tissue>
    </source>
</reference>
<dbReference type="InterPro" id="IPR008253">
    <property type="entry name" value="Marvel"/>
</dbReference>
<evidence type="ECO:0000256" key="4">
    <source>
        <dbReference type="ARBA" id="ARBA00023136"/>
    </source>
</evidence>
<dbReference type="Pfam" id="PF01284">
    <property type="entry name" value="MARVEL"/>
    <property type="match status" value="1"/>
</dbReference>
<dbReference type="AlphaFoldDB" id="A0A444UMZ7"/>
<evidence type="ECO:0000256" key="1">
    <source>
        <dbReference type="ARBA" id="ARBA00004141"/>
    </source>
</evidence>
<name>A0A444UMZ7_ACIRT</name>
<feature type="compositionally biased region" description="Basic and acidic residues" evidence="6">
    <location>
        <begin position="41"/>
        <end position="52"/>
    </location>
</feature>
<evidence type="ECO:0000313" key="9">
    <source>
        <dbReference type="EMBL" id="RXM36533.1"/>
    </source>
</evidence>
<feature type="domain" description="MARVEL" evidence="8">
    <location>
        <begin position="621"/>
        <end position="806"/>
    </location>
</feature>
<dbReference type="GO" id="GO:0005737">
    <property type="term" value="C:cytoplasm"/>
    <property type="evidence" value="ECO:0007669"/>
    <property type="project" value="TreeGrafter"/>
</dbReference>
<dbReference type="GO" id="GO:0005929">
    <property type="term" value="C:cilium"/>
    <property type="evidence" value="ECO:0007669"/>
    <property type="project" value="TreeGrafter"/>
</dbReference>
<feature type="domain" description="MARVEL" evidence="8">
    <location>
        <begin position="522"/>
        <end position="614"/>
    </location>
</feature>
<organism evidence="9 10">
    <name type="scientific">Acipenser ruthenus</name>
    <name type="common">Sterlet sturgeon</name>
    <dbReference type="NCBI Taxonomy" id="7906"/>
    <lineage>
        <taxon>Eukaryota</taxon>
        <taxon>Metazoa</taxon>
        <taxon>Chordata</taxon>
        <taxon>Craniata</taxon>
        <taxon>Vertebrata</taxon>
        <taxon>Euteleostomi</taxon>
        <taxon>Actinopterygii</taxon>
        <taxon>Chondrostei</taxon>
        <taxon>Acipenseriformes</taxon>
        <taxon>Acipenseridae</taxon>
        <taxon>Acipenser</taxon>
    </lineage>
</organism>
<dbReference type="PROSITE" id="PS51225">
    <property type="entry name" value="MARVEL"/>
    <property type="match status" value="2"/>
</dbReference>
<feature type="transmembrane region" description="Helical" evidence="7">
    <location>
        <begin position="739"/>
        <end position="760"/>
    </location>
</feature>
<feature type="transmembrane region" description="Helical" evidence="7">
    <location>
        <begin position="692"/>
        <end position="719"/>
    </location>
</feature>
<keyword evidence="4 5" id="KW-0472">Membrane</keyword>
<keyword evidence="2 5" id="KW-0812">Transmembrane</keyword>
<sequence>MPPSKRSGPLQTVQRSTDDLKKQVGSLLKDIQHPDAAQPTKRTEAFQRDAEKPGTSQLKEDESEEEEEEDEEEEEEEEDEEEEEEEEEDDGEDSVEEQPTVNQYISISDFVAQQEGDLTIKVYRKAGEEDESESEEDAEDDEIEVTAPAVKRTESGNLSNLDAARKTVSEINATDVLSTMGAIPTGFRPSTLSQLLEEGKKFKSSYYIQPELSHSQLAFKDLLWDPEQGSVLSNIHTVRATTQLKNPKTWTFSPRVSGILPSLLDGDCFIRSNSQSPELGVLFELGVTYIRNATGERGELSCGWAFLKLFDASGVPVPYKTYELVVNGGTPYEKGVEVDPSLTRRASNSVFQQMMTSRRHPKLLVKLKSPNTKTRTTLNLLPDTLVGSTCCIHLLAFYRQILADALLRDRISVQNAELICSPVLASFPQVMEQADLMDALRRDSEFLKSMFKQLYHDSVYTLLHSTALPALRWADEEAEASRWKVIADFLSLRIWFNFVGYRAEDMESVTQGISSLPSGLGVFKTVPDIFFIPELVFGGLVWILVASTNVLLTNPQGWVMFVSVFCFVVTFLWFILFMIGVNQSSPVWTSLDVAYHGIAALFYLSASVAQSSATIQLQNDFFVSKSYQEDIAAVVFGGLVWILVASTNVYMENPQGWVMFVSVFCFVFTFLWLLLFMMGVNKNNSMWASLDVAYHALAAFFYLSASVALAYVTTVLGQINLGNEILFKYYQEDIAAVDVAYHALAAFFYLSASVALAYVTTVLGQINLGNEILFKYYQEDIAAVVFSYIATLLYAIHAVMSACRWKSL</sequence>
<dbReference type="PANTHER" id="PTHR15176:SF1">
    <property type="entry name" value="NEPHROCYSTIN-1"/>
    <property type="match status" value="1"/>
</dbReference>
<evidence type="ECO:0000256" key="7">
    <source>
        <dbReference type="SAM" id="Phobius"/>
    </source>
</evidence>
<evidence type="ECO:0000256" key="6">
    <source>
        <dbReference type="SAM" id="MobiDB-lite"/>
    </source>
</evidence>
<dbReference type="InterPro" id="IPR013295">
    <property type="entry name" value="MAL"/>
</dbReference>
<feature type="transmembrane region" description="Helical" evidence="7">
    <location>
        <begin position="530"/>
        <end position="552"/>
    </location>
</feature>
<dbReference type="PANTHER" id="PTHR15176">
    <property type="entry name" value="NEPHROCYSTIN"/>
    <property type="match status" value="1"/>
</dbReference>
<feature type="transmembrane region" description="Helical" evidence="7">
    <location>
        <begin position="781"/>
        <end position="800"/>
    </location>
</feature>
<accession>A0A444UMZ7</accession>
<evidence type="ECO:0000256" key="3">
    <source>
        <dbReference type="ARBA" id="ARBA00022989"/>
    </source>
</evidence>
<feature type="compositionally biased region" description="Acidic residues" evidence="6">
    <location>
        <begin position="128"/>
        <end position="144"/>
    </location>
</feature>
<feature type="transmembrane region" description="Helical" evidence="7">
    <location>
        <begin position="631"/>
        <end position="651"/>
    </location>
</feature>
<dbReference type="GO" id="GO:0090251">
    <property type="term" value="P:protein localization involved in establishment of planar polarity"/>
    <property type="evidence" value="ECO:0007669"/>
    <property type="project" value="TreeGrafter"/>
</dbReference>